<dbReference type="EMBL" id="CP010029">
    <property type="protein sequence ID" value="ANI28872.1"/>
    <property type="molecule type" value="Genomic_DNA"/>
</dbReference>
<name>A0ABN4PTQ4_YERET</name>
<feature type="region of interest" description="Disordered" evidence="1">
    <location>
        <begin position="73"/>
        <end position="94"/>
    </location>
</feature>
<organism evidence="2 3">
    <name type="scientific">Yersinia entomophaga</name>
    <dbReference type="NCBI Taxonomy" id="935293"/>
    <lineage>
        <taxon>Bacteria</taxon>
        <taxon>Pseudomonadati</taxon>
        <taxon>Pseudomonadota</taxon>
        <taxon>Gammaproteobacteria</taxon>
        <taxon>Enterobacterales</taxon>
        <taxon>Yersiniaceae</taxon>
        <taxon>Yersinia</taxon>
    </lineage>
</organism>
<keyword evidence="3" id="KW-1185">Reference proteome</keyword>
<sequence length="124" mass="13462">MSSEDRKTNVPDFLGELDAGIFENKISAALNAAALGVLNNGGKGKVIVEFDLSRISNSMEEKRVMIAHKLKFTTPTPRGKSSEEDTTETPMYVGKGGKLAIMQEDQGQLFTIKGETDGRLKTVN</sequence>
<evidence type="ECO:0000313" key="3">
    <source>
        <dbReference type="Proteomes" id="UP000266744"/>
    </source>
</evidence>
<dbReference type="RefSeq" id="WP_064513125.1">
    <property type="nucleotide sequence ID" value="NZ_CP010029.1"/>
</dbReference>
<evidence type="ECO:0000256" key="1">
    <source>
        <dbReference type="SAM" id="MobiDB-lite"/>
    </source>
</evidence>
<gene>
    <name evidence="2" type="ORF">PL78_03325</name>
</gene>
<evidence type="ECO:0008006" key="4">
    <source>
        <dbReference type="Google" id="ProtNLM"/>
    </source>
</evidence>
<dbReference type="Proteomes" id="UP000266744">
    <property type="component" value="Chromosome"/>
</dbReference>
<protein>
    <recommendedName>
        <fullName evidence="4">Prophage protein</fullName>
    </recommendedName>
</protein>
<reference evidence="3" key="1">
    <citation type="journal article" date="2016" name="Toxins">
        <title>The Draft Genome Sequence of the Yersinia entomophaga Entomopathogenic Type Strain MH96T.</title>
        <authorList>
            <person name="Hurst M.R."/>
            <person name="Beattie A."/>
            <person name="Altermann E."/>
            <person name="Moraga R.M."/>
            <person name="Harper L.A."/>
            <person name="Calder J."/>
            <person name="Laugraud A."/>
        </authorList>
    </citation>
    <scope>NUCLEOTIDE SEQUENCE [LARGE SCALE GENOMIC DNA]</scope>
    <source>
        <strain evidence="3">MH96</strain>
    </source>
</reference>
<accession>A0ABN4PTQ4</accession>
<proteinExistence type="predicted"/>
<evidence type="ECO:0000313" key="2">
    <source>
        <dbReference type="EMBL" id="ANI28872.1"/>
    </source>
</evidence>